<keyword evidence="4" id="KW-1185">Reference proteome</keyword>
<keyword evidence="1" id="KW-0472">Membrane</keyword>
<reference evidence="3" key="1">
    <citation type="journal article" date="2019" name="Microbiol. Resour. Announc.">
        <title>Draft Genomic Sequences of Streptomyces misionensis and Streptomyces albidoflavus, bacteria applied for phytopathogen biocontrol.</title>
        <authorList>
            <person name="Pylro V."/>
            <person name="Dias A."/>
            <person name="Andreote F."/>
            <person name="Varani A."/>
            <person name="Andreote C."/>
            <person name="Bernardo E."/>
            <person name="Martins T."/>
        </authorList>
    </citation>
    <scope>NUCLEOTIDE SEQUENCE [LARGE SCALE GENOMIC DNA]</scope>
    <source>
        <strain evidence="3">66</strain>
    </source>
</reference>
<dbReference type="InterPro" id="IPR044049">
    <property type="entry name" value="EccD_transm"/>
</dbReference>
<dbReference type="EMBL" id="VOGW01000187">
    <property type="protein sequence ID" value="TWV32456.1"/>
    <property type="molecule type" value="Genomic_DNA"/>
</dbReference>
<dbReference type="Proteomes" id="UP000320481">
    <property type="component" value="Unassembled WGS sequence"/>
</dbReference>
<evidence type="ECO:0000256" key="1">
    <source>
        <dbReference type="SAM" id="Phobius"/>
    </source>
</evidence>
<evidence type="ECO:0000313" key="3">
    <source>
        <dbReference type="EMBL" id="TWV32456.1"/>
    </source>
</evidence>
<feature type="transmembrane region" description="Helical" evidence="1">
    <location>
        <begin position="33"/>
        <end position="51"/>
    </location>
</feature>
<name>A0A5C6ITT7_9ACTN</name>
<dbReference type="Pfam" id="PF19053">
    <property type="entry name" value="EccD"/>
    <property type="match status" value="1"/>
</dbReference>
<proteinExistence type="predicted"/>
<comment type="caution">
    <text evidence="3">The sequence shown here is derived from an EMBL/GenBank/DDBJ whole genome shotgun (WGS) entry which is preliminary data.</text>
</comment>
<protein>
    <submittedName>
        <fullName evidence="3">Type VII secretion integral membrane protein EccD</fullName>
    </submittedName>
</protein>
<keyword evidence="1" id="KW-1133">Transmembrane helix</keyword>
<feature type="non-terminal residue" evidence="3">
    <location>
        <position position="1"/>
    </location>
</feature>
<accession>A0A5C6ITT7</accession>
<keyword evidence="1" id="KW-0812">Transmembrane</keyword>
<evidence type="ECO:0000313" key="4">
    <source>
        <dbReference type="Proteomes" id="UP000320481"/>
    </source>
</evidence>
<dbReference type="AlphaFoldDB" id="A0A5C6ITT7"/>
<feature type="domain" description="EccD-like transmembrane" evidence="2">
    <location>
        <begin position="2"/>
        <end position="54"/>
    </location>
</feature>
<evidence type="ECO:0000259" key="2">
    <source>
        <dbReference type="Pfam" id="PF19053"/>
    </source>
</evidence>
<sequence length="57" mass="6000">AGAALVAALGLIVPRRGLSPFWGRFLEIVEGFVLLTLVPLALAVFDVYAAARAMTSK</sequence>
<organism evidence="3 4">
    <name type="scientific">Streptomyces misionensis</name>
    <dbReference type="NCBI Taxonomy" id="67331"/>
    <lineage>
        <taxon>Bacteria</taxon>
        <taxon>Bacillati</taxon>
        <taxon>Actinomycetota</taxon>
        <taxon>Actinomycetes</taxon>
        <taxon>Kitasatosporales</taxon>
        <taxon>Streptomycetaceae</taxon>
        <taxon>Streptomyces</taxon>
    </lineage>
</organism>
<gene>
    <name evidence="3" type="ORF">FRZ03_32625</name>
</gene>